<feature type="transmembrane region" description="Helical" evidence="1">
    <location>
        <begin position="614"/>
        <end position="632"/>
    </location>
</feature>
<feature type="signal peptide" evidence="2">
    <location>
        <begin position="1"/>
        <end position="32"/>
    </location>
</feature>
<dbReference type="AlphaFoldDB" id="A0AB37QLU1"/>
<gene>
    <name evidence="5" type="ORF">ALP74_200341</name>
</gene>
<feature type="transmembrane region" description="Helical" evidence="1">
    <location>
        <begin position="587"/>
        <end position="602"/>
    </location>
</feature>
<feature type="transmembrane region" description="Helical" evidence="1">
    <location>
        <begin position="638"/>
        <end position="662"/>
    </location>
</feature>
<evidence type="ECO:0000313" key="5">
    <source>
        <dbReference type="EMBL" id="RMR97185.1"/>
    </source>
</evidence>
<dbReference type="Pfam" id="PF24677">
    <property type="entry name" value="DUF7657"/>
    <property type="match status" value="1"/>
</dbReference>
<keyword evidence="1" id="KW-0472">Membrane</keyword>
<protein>
    <submittedName>
        <fullName evidence="5">Uncharacterized protein</fullName>
    </submittedName>
</protein>
<feature type="transmembrane region" description="Helical" evidence="1">
    <location>
        <begin position="166"/>
        <end position="184"/>
    </location>
</feature>
<feature type="domain" description="DUF7657" evidence="4">
    <location>
        <begin position="209"/>
        <end position="600"/>
    </location>
</feature>
<dbReference type="RefSeq" id="WP_122326289.1">
    <property type="nucleotide sequence ID" value="NZ_RBSH01000254.1"/>
</dbReference>
<dbReference type="InterPro" id="IPR056074">
    <property type="entry name" value="DUF7657"/>
</dbReference>
<feature type="transmembrane region" description="Helical" evidence="1">
    <location>
        <begin position="522"/>
        <end position="538"/>
    </location>
</feature>
<feature type="transmembrane region" description="Helical" evidence="1">
    <location>
        <begin position="325"/>
        <end position="343"/>
    </location>
</feature>
<keyword evidence="1" id="KW-0812">Transmembrane</keyword>
<keyword evidence="1" id="KW-1133">Transmembrane helix</keyword>
<proteinExistence type="predicted"/>
<feature type="transmembrane region" description="Helical" evidence="1">
    <location>
        <begin position="550"/>
        <end position="567"/>
    </location>
</feature>
<organism evidence="5 6">
    <name type="scientific">Pseudomonas coronafaciens pv. garcae</name>
    <dbReference type="NCBI Taxonomy" id="251653"/>
    <lineage>
        <taxon>Bacteria</taxon>
        <taxon>Pseudomonadati</taxon>
        <taxon>Pseudomonadota</taxon>
        <taxon>Gammaproteobacteria</taxon>
        <taxon>Pseudomonadales</taxon>
        <taxon>Pseudomonadaceae</taxon>
        <taxon>Pseudomonas</taxon>
        <taxon>Pseudomonas coronafaciens</taxon>
    </lineage>
</organism>
<feature type="transmembrane region" description="Helical" evidence="1">
    <location>
        <begin position="204"/>
        <end position="223"/>
    </location>
</feature>
<name>A0AB37QLU1_9PSED</name>
<feature type="domain" description="DUF7654" evidence="3">
    <location>
        <begin position="701"/>
        <end position="837"/>
    </location>
</feature>
<dbReference type="Proteomes" id="UP000272613">
    <property type="component" value="Unassembled WGS sequence"/>
</dbReference>
<feature type="transmembrane region" description="Helical" evidence="1">
    <location>
        <begin position="421"/>
        <end position="437"/>
    </location>
</feature>
<feature type="transmembrane region" description="Helical" evidence="1">
    <location>
        <begin position="449"/>
        <end position="467"/>
    </location>
</feature>
<dbReference type="InterPro" id="IPR056071">
    <property type="entry name" value="DUF7654"/>
</dbReference>
<feature type="chain" id="PRO_5044225944" evidence="2">
    <location>
        <begin position="33"/>
        <end position="840"/>
    </location>
</feature>
<evidence type="ECO:0000259" key="4">
    <source>
        <dbReference type="Pfam" id="PF24677"/>
    </source>
</evidence>
<accession>A0AB37QLU1</accession>
<evidence type="ECO:0000256" key="1">
    <source>
        <dbReference type="SAM" id="Phobius"/>
    </source>
</evidence>
<dbReference type="EMBL" id="RBSH01000254">
    <property type="protein sequence ID" value="RMR97185.1"/>
    <property type="molecule type" value="Genomic_DNA"/>
</dbReference>
<evidence type="ECO:0000259" key="3">
    <source>
        <dbReference type="Pfam" id="PF24672"/>
    </source>
</evidence>
<feature type="transmembrane region" description="Helical" evidence="1">
    <location>
        <begin position="397"/>
        <end position="415"/>
    </location>
</feature>
<feature type="transmembrane region" description="Helical" evidence="1">
    <location>
        <begin position="669"/>
        <end position="689"/>
    </location>
</feature>
<reference evidence="5 6" key="1">
    <citation type="submission" date="2018-08" db="EMBL/GenBank/DDBJ databases">
        <title>Recombination of ecologically and evolutionarily significant loci maintains genetic cohesion in the Pseudomonas syringae species complex.</title>
        <authorList>
            <person name="Dillon M."/>
            <person name="Thakur S."/>
            <person name="Almeida R.N.D."/>
            <person name="Weir B.S."/>
            <person name="Guttman D.S."/>
        </authorList>
    </citation>
    <scope>NUCLEOTIDE SEQUENCE [LARGE SCALE GENOMIC DNA]</scope>
    <source>
        <strain evidence="5 6">ICMP 5019</strain>
    </source>
</reference>
<comment type="caution">
    <text evidence="5">The sequence shown here is derived from an EMBL/GenBank/DDBJ whole genome shotgun (WGS) entry which is preliminary data.</text>
</comment>
<evidence type="ECO:0000313" key="6">
    <source>
        <dbReference type="Proteomes" id="UP000272613"/>
    </source>
</evidence>
<keyword evidence="2" id="KW-0732">Signal</keyword>
<evidence type="ECO:0000256" key="2">
    <source>
        <dbReference type="SAM" id="SignalP"/>
    </source>
</evidence>
<sequence length="840" mass="93245">MTQPMYYKIKKLINLNQFIFLFLLTCFSSAHSTERNESSQVEGVVDTATIENNEITLQGWVGAFNSKNEAKDIIITLNDKSLYEGTLTAALRMPRPDVNKALGRDDWLTPGWRLTTAIPSSFESGTYRLKVSVKDANGTITPLSLNNNTAEVRYKNPGMLTLITPYAVPLSLIALFLFLLYLFVKVEKITDTINEKFTKQLHPAAILCAAVLFIFTILLSLGITGSSFSVGVKQASFIDSNPSILWGSEKPIRSDEWLVLTPNSIAQANHIPPFPVINSNLGNDGQNMLIIGMTGVPVAHVSQIVKPATWGFYLFDLKRALSWNWLFPIFACLLAVWAVLCALNPGSWRLNFIASLTFSSAAYVVAWSNWPAYTVFFPCLVFLSFIKTLETKNTFKVFGYSCLLGLSFAGFVLVLYPPWQISLTYVFIAITVGKVIKDKSYRSISLLHGGAYIFALAISGLILYMWWHDARDAIHTMESTVYPGLRTTLTGADVALDFLLRGYTNLGTLNTFTSPFTNQSEIASFYYMLLPLMTLFLIKAYRKQLSAVEAALAVAISFILCFMFLGIPKELAEYSLWGRVPGKRADLALGFACLVLTSLLATTKNSTPIKQSNFLAAGSAIIWAVTIYTVTYQQDINILNTLSTSLVLIITATALVAGYLLARGSIRSYFIVMLSLSAFTTYDFNPVVLAPQYVKAKSTALTKEDESNADRVLVLEALTPSMYLLASGTKVVNGIFYYPQTTIWKQLDPASLHSDIYNRYQHLTFHIDNDMKGVQTFLIESPRPGVVKVSLNPETFDFSVLSATKVVAPSSATRLTKNSSLTYISTQDGWAWFKIKNKTM</sequence>
<dbReference type="Pfam" id="PF24672">
    <property type="entry name" value="DUF7654"/>
    <property type="match status" value="1"/>
</dbReference>
<feature type="transmembrane region" description="Helical" evidence="1">
    <location>
        <begin position="372"/>
        <end position="390"/>
    </location>
</feature>